<dbReference type="Proteomes" id="UP000037035">
    <property type="component" value="Unassembled WGS sequence"/>
</dbReference>
<name>A0A0L6V633_9BASI</name>
<keyword evidence="3" id="KW-1185">Reference proteome</keyword>
<reference evidence="2 3" key="1">
    <citation type="submission" date="2015-08" db="EMBL/GenBank/DDBJ databases">
        <title>Next Generation Sequencing and Analysis of the Genome of Puccinia sorghi L Schw, the Causal Agent of Maize Common Rust.</title>
        <authorList>
            <person name="Rochi L."/>
            <person name="Burguener G."/>
            <person name="Darino M."/>
            <person name="Turjanski A."/>
            <person name="Kreff E."/>
            <person name="Dieguez M.J."/>
            <person name="Sacco F."/>
        </authorList>
    </citation>
    <scope>NUCLEOTIDE SEQUENCE [LARGE SCALE GENOMIC DNA]</scope>
    <source>
        <strain evidence="2 3">RO10H11247</strain>
    </source>
</reference>
<dbReference type="EMBL" id="LAVV01007550">
    <property type="protein sequence ID" value="KNZ55585.1"/>
    <property type="molecule type" value="Genomic_DNA"/>
</dbReference>
<evidence type="ECO:0000313" key="3">
    <source>
        <dbReference type="Proteomes" id="UP000037035"/>
    </source>
</evidence>
<organism evidence="2 3">
    <name type="scientific">Puccinia sorghi</name>
    <dbReference type="NCBI Taxonomy" id="27349"/>
    <lineage>
        <taxon>Eukaryota</taxon>
        <taxon>Fungi</taxon>
        <taxon>Dikarya</taxon>
        <taxon>Basidiomycota</taxon>
        <taxon>Pucciniomycotina</taxon>
        <taxon>Pucciniomycetes</taxon>
        <taxon>Pucciniales</taxon>
        <taxon>Pucciniaceae</taxon>
        <taxon>Puccinia</taxon>
    </lineage>
</organism>
<dbReference type="VEuPathDB" id="FungiDB:VP01_2643g4"/>
<dbReference type="OrthoDB" id="2499721at2759"/>
<evidence type="ECO:0000256" key="1">
    <source>
        <dbReference type="SAM" id="MobiDB-lite"/>
    </source>
</evidence>
<sequence>MANNLRARGRNFYVSPETVDNAPSLIKSSSPEATTIVGRQTNPTAVKNIKEDFTPPENKRRSLLSARRGCFGKVGSGLLLASDVLAKKGNKMQRFDQLSTREKLKWLARKTKNGKKHAVSFAAKTVILPVKAVAFLGKRTFRVAMVVLRGTGRAITKTGKLIGKGVLIAGYLVYKAGSGTLKFVGRVALRSWKYFGKELAATGRGLQKAGNAMQAQTAARLRKKIKTPPTEEPAPQIKPGIDHT</sequence>
<evidence type="ECO:0000313" key="2">
    <source>
        <dbReference type="EMBL" id="KNZ55585.1"/>
    </source>
</evidence>
<proteinExistence type="predicted"/>
<comment type="caution">
    <text evidence="2">The sequence shown here is derived from an EMBL/GenBank/DDBJ whole genome shotgun (WGS) entry which is preliminary data.</text>
</comment>
<feature type="region of interest" description="Disordered" evidence="1">
    <location>
        <begin position="225"/>
        <end position="244"/>
    </location>
</feature>
<dbReference type="AlphaFoldDB" id="A0A0L6V633"/>
<protein>
    <submittedName>
        <fullName evidence="2">Uncharacterized protein</fullName>
    </submittedName>
</protein>
<gene>
    <name evidence="2" type="ORF">VP01_2643g4</name>
</gene>
<accession>A0A0L6V633</accession>